<evidence type="ECO:0000313" key="2">
    <source>
        <dbReference type="Proteomes" id="UP000217736"/>
    </source>
</evidence>
<name>A0A1Z4EEI1_9MYCO</name>
<dbReference type="EMBL" id="AP018164">
    <property type="protein sequence ID" value="BAX91381.1"/>
    <property type="molecule type" value="Genomic_DNA"/>
</dbReference>
<keyword evidence="2" id="KW-1185">Reference proteome</keyword>
<dbReference type="Proteomes" id="UP000217736">
    <property type="component" value="Chromosome"/>
</dbReference>
<protein>
    <submittedName>
        <fullName evidence="1">Aldo/keto reductase</fullName>
    </submittedName>
</protein>
<dbReference type="KEGG" id="mshg:MSG_01222"/>
<reference evidence="2" key="1">
    <citation type="submission" date="2017-06" db="EMBL/GenBank/DDBJ databases">
        <title>Complete Genome Sequence of Mycobacterium shigaense.</title>
        <authorList>
            <person name="Fukano H."/>
            <person name="Yoshida M."/>
            <person name="Kazumi Y."/>
            <person name="Ogura Y."/>
            <person name="Mitarai S."/>
            <person name="Hayashi T."/>
            <person name="Hoshino Y."/>
        </authorList>
    </citation>
    <scope>NUCLEOTIDE SEQUENCE [LARGE SCALE GENOMIC DNA]</scope>
    <source>
        <strain evidence="2">UN-152</strain>
    </source>
</reference>
<evidence type="ECO:0000313" key="1">
    <source>
        <dbReference type="EMBL" id="BAX91381.1"/>
    </source>
</evidence>
<dbReference type="AlphaFoldDB" id="A0A1Z4EEI1"/>
<dbReference type="RefSeq" id="WP_232011352.1">
    <property type="nucleotide sequence ID" value="NZ_AP018164.1"/>
</dbReference>
<accession>A0A1Z4EEI1</accession>
<organism evidence="1 2">
    <name type="scientific">Mycobacterium shigaense</name>
    <dbReference type="NCBI Taxonomy" id="722731"/>
    <lineage>
        <taxon>Bacteria</taxon>
        <taxon>Bacillati</taxon>
        <taxon>Actinomycetota</taxon>
        <taxon>Actinomycetes</taxon>
        <taxon>Mycobacteriales</taxon>
        <taxon>Mycobacteriaceae</taxon>
        <taxon>Mycobacterium</taxon>
        <taxon>Mycobacterium simiae complex</taxon>
    </lineage>
</organism>
<gene>
    <name evidence="1" type="ORF">MSG_01222</name>
</gene>
<sequence>MGAPDVSFTAGQLTRLGEASAIRLGFRHDILASDHIRTVTAGDLTIESRRTPDSVSAA</sequence>
<proteinExistence type="predicted"/>